<reference evidence="2 3" key="1">
    <citation type="submission" date="2024-03" db="EMBL/GenBank/DDBJ databases">
        <title>Whole genomes of four grape xylem sap localized bacterial endophytes.</title>
        <authorList>
            <person name="Kumar G."/>
            <person name="Savka M.A."/>
        </authorList>
    </citation>
    <scope>NUCLEOTIDE SEQUENCE [LARGE SCALE GENOMIC DNA]</scope>
    <source>
        <strain evidence="2 3">RIT_GXS8</strain>
    </source>
</reference>
<feature type="transmembrane region" description="Helical" evidence="1">
    <location>
        <begin position="66"/>
        <end position="89"/>
    </location>
</feature>
<dbReference type="RefSeq" id="WP_340196983.1">
    <property type="nucleotide sequence ID" value="NZ_JBBKAP010000052.1"/>
</dbReference>
<evidence type="ECO:0000313" key="2">
    <source>
        <dbReference type="EMBL" id="MEK0172625.1"/>
    </source>
</evidence>
<sequence>MPRSTPAPWRSVDRRTATLATLTLVAFGAAALARVLVDATTAGIGSSARYVAVPPAQWDAFDTANAIAAVGACCAGAGVLLFGATLVSAVRRHRATRMPQWIGAVTVVLALGAVVSGVAATQQTDFGAAAGLVILRTALAGLAAASLPALCLAVLRARAARAR</sequence>
<keyword evidence="1" id="KW-0472">Membrane</keyword>
<evidence type="ECO:0000256" key="1">
    <source>
        <dbReference type="SAM" id="Phobius"/>
    </source>
</evidence>
<keyword evidence="3" id="KW-1185">Reference proteome</keyword>
<feature type="transmembrane region" description="Helical" evidence="1">
    <location>
        <begin position="126"/>
        <end position="155"/>
    </location>
</feature>
<organism evidence="2 3">
    <name type="scientific">Curtobacterium citreum</name>
    <dbReference type="NCBI Taxonomy" id="2036"/>
    <lineage>
        <taxon>Bacteria</taxon>
        <taxon>Bacillati</taxon>
        <taxon>Actinomycetota</taxon>
        <taxon>Actinomycetes</taxon>
        <taxon>Micrococcales</taxon>
        <taxon>Microbacteriaceae</taxon>
        <taxon>Curtobacterium</taxon>
    </lineage>
</organism>
<protein>
    <recommendedName>
        <fullName evidence="4">DUF998 domain-containing protein</fullName>
    </recommendedName>
</protein>
<evidence type="ECO:0008006" key="4">
    <source>
        <dbReference type="Google" id="ProtNLM"/>
    </source>
</evidence>
<proteinExistence type="predicted"/>
<evidence type="ECO:0000313" key="3">
    <source>
        <dbReference type="Proteomes" id="UP001370299"/>
    </source>
</evidence>
<name>A0ABU8YDK2_9MICO</name>
<keyword evidence="1" id="KW-0812">Transmembrane</keyword>
<gene>
    <name evidence="2" type="ORF">WMN62_14205</name>
</gene>
<comment type="caution">
    <text evidence="2">The sequence shown here is derived from an EMBL/GenBank/DDBJ whole genome shotgun (WGS) entry which is preliminary data.</text>
</comment>
<dbReference type="Proteomes" id="UP001370299">
    <property type="component" value="Unassembled WGS sequence"/>
</dbReference>
<dbReference type="EMBL" id="JBBLYY010000069">
    <property type="protein sequence ID" value="MEK0172625.1"/>
    <property type="molecule type" value="Genomic_DNA"/>
</dbReference>
<accession>A0ABU8YDK2</accession>
<feature type="transmembrane region" description="Helical" evidence="1">
    <location>
        <begin position="101"/>
        <end position="120"/>
    </location>
</feature>
<keyword evidence="1" id="KW-1133">Transmembrane helix</keyword>